<dbReference type="AlphaFoldDB" id="A0A7M7JA58"/>
<dbReference type="GeneID" id="111243624"/>
<keyword evidence="1" id="KW-0472">Membrane</keyword>
<keyword evidence="1" id="KW-1133">Transmembrane helix</keyword>
<dbReference type="InParanoid" id="A0A7M7JA58"/>
<accession>A0A7M7JA58</accession>
<keyword evidence="3" id="KW-1185">Reference proteome</keyword>
<feature type="transmembrane region" description="Helical" evidence="1">
    <location>
        <begin position="193"/>
        <end position="213"/>
    </location>
</feature>
<sequence>MRLSAFYLLTYIDIGPDNCIALSFRPSHLLIIVRAPICLSLPGSAGSAARPGDCDSRQHGLGSCIIGIETIPPDSAFTVHGLAQAARNSVKILKTFQDTNVSGTKIPVSKTSEEKLSISHSRGIDYENYIIAEESPGDHQNKQAKNQRTRNMATNLLFTFVFLCTVAVMTVVGTDEALAQVSYKLPIRSKRSVLYGGYGLGYGGFGSLGYAGYYPGYIYRNGYPGYAKYGLGYGNLGYGYGDYGGYFW</sequence>
<dbReference type="RefSeq" id="XP_022645174.1">
    <property type="nucleotide sequence ID" value="XM_022789439.1"/>
</dbReference>
<protein>
    <submittedName>
        <fullName evidence="2">Uncharacterized protein</fullName>
    </submittedName>
</protein>
<evidence type="ECO:0000313" key="2">
    <source>
        <dbReference type="EnsemblMetazoa" id="XP_022645174"/>
    </source>
</evidence>
<organism evidence="2 3">
    <name type="scientific">Varroa destructor</name>
    <name type="common">Honeybee mite</name>
    <dbReference type="NCBI Taxonomy" id="109461"/>
    <lineage>
        <taxon>Eukaryota</taxon>
        <taxon>Metazoa</taxon>
        <taxon>Ecdysozoa</taxon>
        <taxon>Arthropoda</taxon>
        <taxon>Chelicerata</taxon>
        <taxon>Arachnida</taxon>
        <taxon>Acari</taxon>
        <taxon>Parasitiformes</taxon>
        <taxon>Mesostigmata</taxon>
        <taxon>Gamasina</taxon>
        <taxon>Dermanyssoidea</taxon>
        <taxon>Varroidae</taxon>
        <taxon>Varroa</taxon>
    </lineage>
</organism>
<proteinExistence type="predicted"/>
<evidence type="ECO:0000256" key="1">
    <source>
        <dbReference type="SAM" id="Phobius"/>
    </source>
</evidence>
<dbReference type="EnsemblMetazoa" id="XM_022789439">
    <property type="protein sequence ID" value="XP_022645174"/>
    <property type="gene ID" value="LOC111243624"/>
</dbReference>
<evidence type="ECO:0000313" key="3">
    <source>
        <dbReference type="Proteomes" id="UP000594260"/>
    </source>
</evidence>
<keyword evidence="1" id="KW-0812">Transmembrane</keyword>
<name>A0A7M7JA58_VARDE</name>
<dbReference type="Proteomes" id="UP000594260">
    <property type="component" value="Unplaced"/>
</dbReference>
<feature type="transmembrane region" description="Helical" evidence="1">
    <location>
        <begin position="152"/>
        <end position="173"/>
    </location>
</feature>
<dbReference type="KEGG" id="vde:111243624"/>
<reference evidence="2" key="1">
    <citation type="submission" date="2021-01" db="UniProtKB">
        <authorList>
            <consortium name="EnsemblMetazoa"/>
        </authorList>
    </citation>
    <scope>IDENTIFICATION</scope>
</reference>